<dbReference type="PANTHER" id="PTHR38011">
    <property type="entry name" value="DIHYDROFOLATE REDUCTASE FAMILY PROTEIN (AFU_ORTHOLOGUE AFUA_8G06820)"/>
    <property type="match status" value="1"/>
</dbReference>
<dbReference type="Proteomes" id="UP001550628">
    <property type="component" value="Unassembled WGS sequence"/>
</dbReference>
<dbReference type="SUPFAM" id="SSF53597">
    <property type="entry name" value="Dihydrofolate reductase-like"/>
    <property type="match status" value="1"/>
</dbReference>
<reference evidence="3 4" key="1">
    <citation type="submission" date="2024-06" db="EMBL/GenBank/DDBJ databases">
        <title>The Natural Products Discovery Center: Release of the First 8490 Sequenced Strains for Exploring Actinobacteria Biosynthetic Diversity.</title>
        <authorList>
            <person name="Kalkreuter E."/>
            <person name="Kautsar S.A."/>
            <person name="Yang D."/>
            <person name="Bader C.D."/>
            <person name="Teijaro C.N."/>
            <person name="Fluegel L."/>
            <person name="Davis C.M."/>
            <person name="Simpson J.R."/>
            <person name="Lauterbach L."/>
            <person name="Steele A.D."/>
            <person name="Gui C."/>
            <person name="Meng S."/>
            <person name="Li G."/>
            <person name="Viehrig K."/>
            <person name="Ye F."/>
            <person name="Su P."/>
            <person name="Kiefer A.F."/>
            <person name="Nichols A."/>
            <person name="Cepeda A.J."/>
            <person name="Yan W."/>
            <person name="Fan B."/>
            <person name="Jiang Y."/>
            <person name="Adhikari A."/>
            <person name="Zheng C.-J."/>
            <person name="Schuster L."/>
            <person name="Cowan T.M."/>
            <person name="Smanski M.J."/>
            <person name="Chevrette M.G."/>
            <person name="De Carvalho L.P.S."/>
            <person name="Shen B."/>
        </authorList>
    </citation>
    <scope>NUCLEOTIDE SEQUENCE [LARGE SCALE GENOMIC DNA]</scope>
    <source>
        <strain evidence="3 4">NPDC019708</strain>
    </source>
</reference>
<dbReference type="PANTHER" id="PTHR38011:SF2">
    <property type="entry name" value="BIFUNCTIONAL DEAMINASE-REDUCTASE DOMAIN PROTEIN"/>
    <property type="match status" value="1"/>
</dbReference>
<evidence type="ECO:0000313" key="4">
    <source>
        <dbReference type="Proteomes" id="UP001550628"/>
    </source>
</evidence>
<dbReference type="Gene3D" id="3.40.430.10">
    <property type="entry name" value="Dihydrofolate Reductase, subunit A"/>
    <property type="match status" value="1"/>
</dbReference>
<feature type="domain" description="Bacterial bifunctional deaminase-reductase C-terminal" evidence="2">
    <location>
        <begin position="7"/>
        <end position="187"/>
    </location>
</feature>
<dbReference type="InterPro" id="IPR024072">
    <property type="entry name" value="DHFR-like_dom_sf"/>
</dbReference>
<evidence type="ECO:0000313" key="3">
    <source>
        <dbReference type="EMBL" id="MEU1954906.1"/>
    </source>
</evidence>
<dbReference type="Pfam" id="PF01872">
    <property type="entry name" value="RibD_C"/>
    <property type="match status" value="1"/>
</dbReference>
<dbReference type="InterPro" id="IPR050765">
    <property type="entry name" value="Riboflavin_Biosynth_HTPR"/>
</dbReference>
<protein>
    <submittedName>
        <fullName evidence="3">Dihydrofolate reductase family protein</fullName>
    </submittedName>
</protein>
<evidence type="ECO:0000259" key="2">
    <source>
        <dbReference type="Pfam" id="PF01872"/>
    </source>
</evidence>
<sequence>MRLTTITHVSVDGVMQGLGGPEEDRQDGFERAGWALPLFDDDAEAFLGEIFERADAFLLGRRTYESFAGSWGAIEEMADSPIGRALNARPKYLVSATLTDPRWTATTVLSGDLATAVRDLRNGPAGELQVHGSLTLVRWLLHNRLVDEITLLTYPVIVGQGARLFPDTGPDAALDLVDSRTFPNGITSRVYRPAGSPQYAGGTADADHAGFADTP</sequence>
<dbReference type="EMBL" id="JBEYBF010000018">
    <property type="protein sequence ID" value="MEU1954906.1"/>
    <property type="molecule type" value="Genomic_DNA"/>
</dbReference>
<name>A0ABV2WVM6_9NOCA</name>
<accession>A0ABV2WVM6</accession>
<evidence type="ECO:0000256" key="1">
    <source>
        <dbReference type="SAM" id="MobiDB-lite"/>
    </source>
</evidence>
<organism evidence="3 4">
    <name type="scientific">Nocardia rhamnosiphila</name>
    <dbReference type="NCBI Taxonomy" id="426716"/>
    <lineage>
        <taxon>Bacteria</taxon>
        <taxon>Bacillati</taxon>
        <taxon>Actinomycetota</taxon>
        <taxon>Actinomycetes</taxon>
        <taxon>Mycobacteriales</taxon>
        <taxon>Nocardiaceae</taxon>
        <taxon>Nocardia</taxon>
    </lineage>
</organism>
<dbReference type="InterPro" id="IPR002734">
    <property type="entry name" value="RibDG_C"/>
</dbReference>
<dbReference type="RefSeq" id="WP_356955830.1">
    <property type="nucleotide sequence ID" value="NZ_JBEYBD010000004.1"/>
</dbReference>
<proteinExistence type="predicted"/>
<feature type="region of interest" description="Disordered" evidence="1">
    <location>
        <begin position="193"/>
        <end position="215"/>
    </location>
</feature>
<feature type="compositionally biased region" description="Basic and acidic residues" evidence="1">
    <location>
        <begin position="205"/>
        <end position="215"/>
    </location>
</feature>
<gene>
    <name evidence="3" type="ORF">ABZ510_23940</name>
</gene>
<keyword evidence="4" id="KW-1185">Reference proteome</keyword>
<comment type="caution">
    <text evidence="3">The sequence shown here is derived from an EMBL/GenBank/DDBJ whole genome shotgun (WGS) entry which is preliminary data.</text>
</comment>